<dbReference type="OrthoDB" id="9798857at2"/>
<dbReference type="AlphaFoldDB" id="A0A1T2L8Q2"/>
<dbReference type="GO" id="GO:0000976">
    <property type="term" value="F:transcription cis-regulatory region binding"/>
    <property type="evidence" value="ECO:0007669"/>
    <property type="project" value="TreeGrafter"/>
</dbReference>
<dbReference type="SUPFAM" id="SSF46689">
    <property type="entry name" value="Homeodomain-like"/>
    <property type="match status" value="1"/>
</dbReference>
<dbReference type="InterPro" id="IPR001647">
    <property type="entry name" value="HTH_TetR"/>
</dbReference>
<dbReference type="GO" id="GO:0003700">
    <property type="term" value="F:DNA-binding transcription factor activity"/>
    <property type="evidence" value="ECO:0007669"/>
    <property type="project" value="TreeGrafter"/>
</dbReference>
<reference evidence="6 7" key="1">
    <citation type="submission" date="2016-11" db="EMBL/GenBank/DDBJ databases">
        <title>Mixed transmission modes and dynamic genome evolution in an obligate animal-bacterial symbiosis.</title>
        <authorList>
            <person name="Russell S.L."/>
            <person name="Corbett-Detig R.B."/>
            <person name="Cavanaugh C.M."/>
        </authorList>
    </citation>
    <scope>NUCLEOTIDE SEQUENCE [LARGE SCALE GENOMIC DNA]</scope>
    <source>
        <strain evidence="6">Sveles-Q1</strain>
    </source>
</reference>
<keyword evidence="3" id="KW-0804">Transcription</keyword>
<proteinExistence type="predicted"/>
<evidence type="ECO:0000256" key="1">
    <source>
        <dbReference type="ARBA" id="ARBA00023015"/>
    </source>
</evidence>
<dbReference type="EMBL" id="MPRL01000009">
    <property type="protein sequence ID" value="OOZ41479.1"/>
    <property type="molecule type" value="Genomic_DNA"/>
</dbReference>
<keyword evidence="1" id="KW-0805">Transcription regulation</keyword>
<sequence length="209" mass="24200">MGIQERKEREFARREEEILDAALHLLDCDDWLSVTVEKIANEAEIGKGTIYKHFPSKNALYAKLTLSFYGGLMSSFQQVSSDLPADEAFRHTATLALRYHLEHPQYRRVVQYCNRGDFKNSATPELLEQFHQVDDQFDRFGDELVQRGIDQGLFANRPIEEMKYGIHACFDGAINTLWEGYCWGRDIDNDRFIDATVEFMLAGLRHVDQ</sequence>
<comment type="caution">
    <text evidence="6">The sequence shown here is derived from an EMBL/GenBank/DDBJ whole genome shotgun (WGS) entry which is preliminary data.</text>
</comment>
<evidence type="ECO:0000256" key="3">
    <source>
        <dbReference type="ARBA" id="ARBA00023163"/>
    </source>
</evidence>
<dbReference type="PANTHER" id="PTHR30055">
    <property type="entry name" value="HTH-TYPE TRANSCRIPTIONAL REGULATOR RUTR"/>
    <property type="match status" value="1"/>
</dbReference>
<accession>A0A1T2L8Q2</accession>
<dbReference type="PROSITE" id="PS50977">
    <property type="entry name" value="HTH_TETR_2"/>
    <property type="match status" value="1"/>
</dbReference>
<protein>
    <recommendedName>
        <fullName evidence="5">HTH tetR-type domain-containing protein</fullName>
    </recommendedName>
</protein>
<dbReference type="InterPro" id="IPR009057">
    <property type="entry name" value="Homeodomain-like_sf"/>
</dbReference>
<gene>
    <name evidence="6" type="ORF">BOW53_03650</name>
</gene>
<evidence type="ECO:0000259" key="5">
    <source>
        <dbReference type="PROSITE" id="PS50977"/>
    </source>
</evidence>
<keyword evidence="7" id="KW-1185">Reference proteome</keyword>
<feature type="DNA-binding region" description="H-T-H motif" evidence="4">
    <location>
        <begin position="35"/>
        <end position="54"/>
    </location>
</feature>
<organism evidence="6 7">
    <name type="scientific">Solemya pervernicosa gill symbiont</name>
    <dbReference type="NCBI Taxonomy" id="642797"/>
    <lineage>
        <taxon>Bacteria</taxon>
        <taxon>Pseudomonadati</taxon>
        <taxon>Pseudomonadota</taxon>
        <taxon>Gammaproteobacteria</taxon>
        <taxon>sulfur-oxidizing symbionts</taxon>
    </lineage>
</organism>
<dbReference type="Gene3D" id="1.10.357.10">
    <property type="entry name" value="Tetracycline Repressor, domain 2"/>
    <property type="match status" value="1"/>
</dbReference>
<dbReference type="Gene3D" id="1.10.10.60">
    <property type="entry name" value="Homeodomain-like"/>
    <property type="match status" value="1"/>
</dbReference>
<evidence type="ECO:0000313" key="7">
    <source>
        <dbReference type="Proteomes" id="UP000191110"/>
    </source>
</evidence>
<dbReference type="InterPro" id="IPR036271">
    <property type="entry name" value="Tet_transcr_reg_TetR-rel_C_sf"/>
</dbReference>
<dbReference type="RefSeq" id="WP_078482727.1">
    <property type="nucleotide sequence ID" value="NZ_MPRL01000009.1"/>
</dbReference>
<dbReference type="Pfam" id="PF00440">
    <property type="entry name" value="TetR_N"/>
    <property type="match status" value="1"/>
</dbReference>
<evidence type="ECO:0000256" key="4">
    <source>
        <dbReference type="PROSITE-ProRule" id="PRU00335"/>
    </source>
</evidence>
<evidence type="ECO:0000313" key="6">
    <source>
        <dbReference type="EMBL" id="OOZ41479.1"/>
    </source>
</evidence>
<dbReference type="PANTHER" id="PTHR30055:SF234">
    <property type="entry name" value="HTH-TYPE TRANSCRIPTIONAL REGULATOR BETI"/>
    <property type="match status" value="1"/>
</dbReference>
<keyword evidence="2 4" id="KW-0238">DNA-binding</keyword>
<dbReference type="Proteomes" id="UP000191110">
    <property type="component" value="Unassembled WGS sequence"/>
</dbReference>
<dbReference type="SUPFAM" id="SSF48498">
    <property type="entry name" value="Tetracyclin repressor-like, C-terminal domain"/>
    <property type="match status" value="1"/>
</dbReference>
<dbReference type="InterPro" id="IPR050109">
    <property type="entry name" value="HTH-type_TetR-like_transc_reg"/>
</dbReference>
<name>A0A1T2L8Q2_9GAMM</name>
<feature type="domain" description="HTH tetR-type" evidence="5">
    <location>
        <begin position="12"/>
        <end position="72"/>
    </location>
</feature>
<dbReference type="PRINTS" id="PR00455">
    <property type="entry name" value="HTHTETR"/>
</dbReference>
<evidence type="ECO:0000256" key="2">
    <source>
        <dbReference type="ARBA" id="ARBA00023125"/>
    </source>
</evidence>